<name>A0A078L2R9_9GAMM</name>
<keyword evidence="7" id="KW-1185">Reference proteome</keyword>
<sequence length="349" mass="40293">MRKMLTEKALNLLDAQNDKNRKFGVDKIFHPLAVHFDTNSLSAWLSFYFQVHVKGAPLKTEQAKQKDLAKFLNFYQSEVGHDLVDNWTPAVSKQFQRSLCNTVSEKTGKAYKATSINRTMATVRHVGRWLHQQRPLIAGDPLSGVKDLQTDAPEWNGLTSKQLMRLKAACEQRAKICTRKNQNALLETAVFYVLLCTGLRESELVSLNVNQYHSKGLHSVIRHKSKRVTNKIPLPQEAREHLDNYLNSRELDPDEPLFINKVGNRINTRNIYRLCQRVLRQVSALLNENEQFEFTPHKLRHTFLKKVTDKHGVHFAQELSGNVSIKEIFRYAKPSEEEMQSTIEELFEN</sequence>
<dbReference type="SUPFAM" id="SSF56349">
    <property type="entry name" value="DNA breaking-rejoining enzymes"/>
    <property type="match status" value="1"/>
</dbReference>
<feature type="domain" description="Tyr recombinase" evidence="5">
    <location>
        <begin position="153"/>
        <end position="344"/>
    </location>
</feature>
<evidence type="ECO:0000256" key="3">
    <source>
        <dbReference type="ARBA" id="ARBA00023125"/>
    </source>
</evidence>
<dbReference type="PROSITE" id="PS51898">
    <property type="entry name" value="TYR_RECOMBINASE"/>
    <property type="match status" value="1"/>
</dbReference>
<evidence type="ECO:0000256" key="4">
    <source>
        <dbReference type="ARBA" id="ARBA00023172"/>
    </source>
</evidence>
<keyword evidence="3" id="KW-0238">DNA-binding</keyword>
<dbReference type="Gene3D" id="1.10.150.130">
    <property type="match status" value="1"/>
</dbReference>
<reference evidence="6 7" key="1">
    <citation type="submission" date="2014-06" db="EMBL/GenBank/DDBJ databases">
        <authorList>
            <person name="Urmite Genomes Urmite Genomes"/>
        </authorList>
    </citation>
    <scope>NUCLEOTIDE SEQUENCE [LARGE SCALE GENOMIC DNA]</scope>
</reference>
<dbReference type="PANTHER" id="PTHR30349">
    <property type="entry name" value="PHAGE INTEGRASE-RELATED"/>
    <property type="match status" value="1"/>
</dbReference>
<dbReference type="InterPro" id="IPR011010">
    <property type="entry name" value="DNA_brk_join_enz"/>
</dbReference>
<dbReference type="InterPro" id="IPR050090">
    <property type="entry name" value="Tyrosine_recombinase_XerCD"/>
</dbReference>
<evidence type="ECO:0000313" key="7">
    <source>
        <dbReference type="Proteomes" id="UP000044071"/>
    </source>
</evidence>
<proteinExistence type="predicted"/>
<dbReference type="eggNOG" id="COG4974">
    <property type="taxonomic scope" value="Bacteria"/>
</dbReference>
<gene>
    <name evidence="6" type="primary">xerC_2</name>
    <name evidence="6" type="ORF">BN59_03784</name>
</gene>
<dbReference type="GO" id="GO:0006310">
    <property type="term" value="P:DNA recombination"/>
    <property type="evidence" value="ECO:0007669"/>
    <property type="project" value="UniProtKB-KW"/>
</dbReference>
<dbReference type="EMBL" id="CCSB01000005">
    <property type="protein sequence ID" value="CDZ79466.1"/>
    <property type="molecule type" value="Genomic_DNA"/>
</dbReference>
<dbReference type="PANTHER" id="PTHR30349:SF77">
    <property type="entry name" value="TYROSINE RECOMBINASE XERC"/>
    <property type="match status" value="1"/>
</dbReference>
<evidence type="ECO:0000259" key="5">
    <source>
        <dbReference type="PROSITE" id="PS51898"/>
    </source>
</evidence>
<dbReference type="InterPro" id="IPR013762">
    <property type="entry name" value="Integrase-like_cat_sf"/>
</dbReference>
<dbReference type="InterPro" id="IPR010998">
    <property type="entry name" value="Integrase_recombinase_N"/>
</dbReference>
<dbReference type="Pfam" id="PF00589">
    <property type="entry name" value="Phage_integrase"/>
    <property type="match status" value="1"/>
</dbReference>
<dbReference type="InterPro" id="IPR002104">
    <property type="entry name" value="Integrase_catalytic"/>
</dbReference>
<keyword evidence="2" id="KW-0229">DNA integration</keyword>
<dbReference type="GO" id="GO:0015074">
    <property type="term" value="P:DNA integration"/>
    <property type="evidence" value="ECO:0007669"/>
    <property type="project" value="UniProtKB-KW"/>
</dbReference>
<dbReference type="Proteomes" id="UP000044071">
    <property type="component" value="Unassembled WGS sequence"/>
</dbReference>
<evidence type="ECO:0000256" key="2">
    <source>
        <dbReference type="ARBA" id="ARBA00022908"/>
    </source>
</evidence>
<dbReference type="GO" id="GO:0003677">
    <property type="term" value="F:DNA binding"/>
    <property type="evidence" value="ECO:0007669"/>
    <property type="project" value="UniProtKB-KW"/>
</dbReference>
<comment type="subcellular location">
    <subcellularLocation>
        <location evidence="1">Cytoplasm</location>
    </subcellularLocation>
</comment>
<dbReference type="CDD" id="cd00397">
    <property type="entry name" value="DNA_BRE_C"/>
    <property type="match status" value="1"/>
</dbReference>
<dbReference type="STRING" id="1034943.BN59_03784"/>
<evidence type="ECO:0000313" key="6">
    <source>
        <dbReference type="EMBL" id="CDZ79466.1"/>
    </source>
</evidence>
<dbReference type="AlphaFoldDB" id="A0A078L2R9"/>
<protein>
    <submittedName>
        <fullName evidence="6">Tyrosine recombinase XerC</fullName>
    </submittedName>
</protein>
<organism evidence="6 7">
    <name type="scientific">Legionella massiliensis</name>
    <dbReference type="NCBI Taxonomy" id="1034943"/>
    <lineage>
        <taxon>Bacteria</taxon>
        <taxon>Pseudomonadati</taxon>
        <taxon>Pseudomonadota</taxon>
        <taxon>Gammaproteobacteria</taxon>
        <taxon>Legionellales</taxon>
        <taxon>Legionellaceae</taxon>
        <taxon>Legionella</taxon>
    </lineage>
</organism>
<keyword evidence="4" id="KW-0233">DNA recombination</keyword>
<accession>A0A078L2R9</accession>
<dbReference type="Gene3D" id="1.10.443.10">
    <property type="entry name" value="Intergrase catalytic core"/>
    <property type="match status" value="1"/>
</dbReference>
<evidence type="ECO:0000256" key="1">
    <source>
        <dbReference type="ARBA" id="ARBA00004496"/>
    </source>
</evidence>
<dbReference type="GO" id="GO:0005737">
    <property type="term" value="C:cytoplasm"/>
    <property type="evidence" value="ECO:0007669"/>
    <property type="project" value="UniProtKB-SubCell"/>
</dbReference>